<comment type="caution">
    <text evidence="2">The sequence shown here is derived from an EMBL/GenBank/DDBJ whole genome shotgun (WGS) entry which is preliminary data.</text>
</comment>
<dbReference type="AlphaFoldDB" id="A0A834XFZ6"/>
<reference evidence="2" key="1">
    <citation type="submission" date="2020-09" db="EMBL/GenBank/DDBJ databases">
        <title>Genome-Enabled Discovery of Anthraquinone Biosynthesis in Senna tora.</title>
        <authorList>
            <person name="Kang S.-H."/>
            <person name="Pandey R.P."/>
            <person name="Lee C.-M."/>
            <person name="Sim J.-S."/>
            <person name="Jeong J.-T."/>
            <person name="Choi B.-S."/>
            <person name="Jung M."/>
            <person name="Ginzburg D."/>
            <person name="Zhao K."/>
            <person name="Won S.Y."/>
            <person name="Oh T.-J."/>
            <person name="Yu Y."/>
            <person name="Kim N.-H."/>
            <person name="Lee O.R."/>
            <person name="Lee T.-H."/>
            <person name="Bashyal P."/>
            <person name="Kim T.-S."/>
            <person name="Lee W.-H."/>
            <person name="Kawkins C."/>
            <person name="Kim C.-K."/>
            <person name="Kim J.S."/>
            <person name="Ahn B.O."/>
            <person name="Rhee S.Y."/>
            <person name="Sohng J.K."/>
        </authorList>
    </citation>
    <scope>NUCLEOTIDE SEQUENCE</scope>
    <source>
        <tissue evidence="2">Leaf</tissue>
    </source>
</reference>
<dbReference type="GO" id="GO:0030687">
    <property type="term" value="C:preribosome, large subunit precursor"/>
    <property type="evidence" value="ECO:0007669"/>
    <property type="project" value="TreeGrafter"/>
</dbReference>
<organism evidence="2 3">
    <name type="scientific">Senna tora</name>
    <dbReference type="NCBI Taxonomy" id="362788"/>
    <lineage>
        <taxon>Eukaryota</taxon>
        <taxon>Viridiplantae</taxon>
        <taxon>Streptophyta</taxon>
        <taxon>Embryophyta</taxon>
        <taxon>Tracheophyta</taxon>
        <taxon>Spermatophyta</taxon>
        <taxon>Magnoliopsida</taxon>
        <taxon>eudicotyledons</taxon>
        <taxon>Gunneridae</taxon>
        <taxon>Pentapetalae</taxon>
        <taxon>rosids</taxon>
        <taxon>fabids</taxon>
        <taxon>Fabales</taxon>
        <taxon>Fabaceae</taxon>
        <taxon>Caesalpinioideae</taxon>
        <taxon>Cassia clade</taxon>
        <taxon>Senna</taxon>
    </lineage>
</organism>
<protein>
    <submittedName>
        <fullName evidence="2">Pre-rRNA-processing protein las1 isoform X2</fullName>
    </submittedName>
</protein>
<dbReference type="OrthoDB" id="10263222at2759"/>
<keyword evidence="3" id="KW-1185">Reference proteome</keyword>
<dbReference type="PANTHER" id="PTHR15002">
    <property type="entry name" value="RIBOSOMAL BIOGENESIS PROTEIN LAS1L"/>
    <property type="match status" value="1"/>
</dbReference>
<accession>A0A834XFZ6</accession>
<evidence type="ECO:0000313" key="3">
    <source>
        <dbReference type="Proteomes" id="UP000634136"/>
    </source>
</evidence>
<gene>
    <name evidence="2" type="ORF">G2W53_001312</name>
</gene>
<feature type="compositionally biased region" description="Basic residues" evidence="1">
    <location>
        <begin position="1"/>
        <end position="14"/>
    </location>
</feature>
<proteinExistence type="predicted"/>
<dbReference type="EMBL" id="JAAIUW010000001">
    <property type="protein sequence ID" value="KAF7844407.1"/>
    <property type="molecule type" value="Genomic_DNA"/>
</dbReference>
<dbReference type="GO" id="GO:0000460">
    <property type="term" value="P:maturation of 5.8S rRNA"/>
    <property type="evidence" value="ECO:0007669"/>
    <property type="project" value="TreeGrafter"/>
</dbReference>
<feature type="region of interest" description="Disordered" evidence="1">
    <location>
        <begin position="1"/>
        <end position="50"/>
    </location>
</feature>
<dbReference type="GO" id="GO:0000470">
    <property type="term" value="P:maturation of LSU-rRNA"/>
    <property type="evidence" value="ECO:0007669"/>
    <property type="project" value="TreeGrafter"/>
</dbReference>
<sequence>MASKRKQQSKKRTRSNQTEPKKPHGQKKRVEREQDVAEVSQSDLTNTDGKKTHQLQDVAWNAGYRRIIVETDSKEALEAINKKDFELHQSAQLIRKIRSSDVVICHEAPKPIFPLLFEDQMGVKHGELLCGRNKLLTLMAGKVQTSKSGGSTKQTTKILKSLVQLYSSFSSEIVNMLLEYLMKALSSSELIEHGERASLGPTIHSILADWRVVILRFCNKEPELLLNLLKAVLHLIETQDAMKYDGKQCFGISHSRAVLYQIDHLSSLFAWLVGILSNLASTEGNMSKSVLLELLRKCLLISAPSKKQLMDSALLLAKLMDDNSMMERVKKLSLLGLSNLEKANEESSLSVTSKNIFKLEESIHQAAKKLELVKQHIMKNRTPMAIDCEPEKSQKWNLSKVWNPCPIGMLPRAVGASGYLPKLDHIDNTKKIHESQNTVAWKQSKDGAKRDATLDLHLLDNSSLKKMRETIEVTETDHDVLLLMEGEKGCLMVDGVWKRVREEEILAIESSVRILI</sequence>
<dbReference type="InterPro" id="IPR007174">
    <property type="entry name" value="Las1"/>
</dbReference>
<evidence type="ECO:0000313" key="2">
    <source>
        <dbReference type="EMBL" id="KAF7844407.1"/>
    </source>
</evidence>
<dbReference type="PANTHER" id="PTHR15002:SF0">
    <property type="entry name" value="RIBOSOMAL BIOGENESIS PROTEIN LAS1L"/>
    <property type="match status" value="1"/>
</dbReference>
<name>A0A834XFZ6_9FABA</name>
<dbReference type="Proteomes" id="UP000634136">
    <property type="component" value="Unassembled WGS sequence"/>
</dbReference>
<evidence type="ECO:0000256" key="1">
    <source>
        <dbReference type="SAM" id="MobiDB-lite"/>
    </source>
</evidence>
<dbReference type="GO" id="GO:0090730">
    <property type="term" value="C:Las1 complex"/>
    <property type="evidence" value="ECO:0007669"/>
    <property type="project" value="InterPro"/>
</dbReference>
<dbReference type="GO" id="GO:0004519">
    <property type="term" value="F:endonuclease activity"/>
    <property type="evidence" value="ECO:0007669"/>
    <property type="project" value="InterPro"/>
</dbReference>